<dbReference type="InterPro" id="IPR000718">
    <property type="entry name" value="Peptidase_M13"/>
</dbReference>
<evidence type="ECO:0000259" key="1">
    <source>
        <dbReference type="Pfam" id="PF01431"/>
    </source>
</evidence>
<evidence type="ECO:0000313" key="3">
    <source>
        <dbReference type="Proteomes" id="UP000821866"/>
    </source>
</evidence>
<dbReference type="GO" id="GO:0004222">
    <property type="term" value="F:metalloendopeptidase activity"/>
    <property type="evidence" value="ECO:0007669"/>
    <property type="project" value="InterPro"/>
</dbReference>
<comment type="caution">
    <text evidence="2">The sequence shown here is derived from an EMBL/GenBank/DDBJ whole genome shotgun (WGS) entry which is preliminary data.</text>
</comment>
<dbReference type="InterPro" id="IPR018497">
    <property type="entry name" value="Peptidase_M13_C"/>
</dbReference>
<dbReference type="EMBL" id="JABSTU010000001">
    <property type="protein sequence ID" value="KAH8039021.1"/>
    <property type="molecule type" value="Genomic_DNA"/>
</dbReference>
<dbReference type="Proteomes" id="UP000821866">
    <property type="component" value="Chromosome 1"/>
</dbReference>
<name>A0A9J6EXX5_RHIMP</name>
<organism evidence="2 3">
    <name type="scientific">Rhipicephalus microplus</name>
    <name type="common">Cattle tick</name>
    <name type="synonym">Boophilus microplus</name>
    <dbReference type="NCBI Taxonomy" id="6941"/>
    <lineage>
        <taxon>Eukaryota</taxon>
        <taxon>Metazoa</taxon>
        <taxon>Ecdysozoa</taxon>
        <taxon>Arthropoda</taxon>
        <taxon>Chelicerata</taxon>
        <taxon>Arachnida</taxon>
        <taxon>Acari</taxon>
        <taxon>Parasitiformes</taxon>
        <taxon>Ixodida</taxon>
        <taxon>Ixodoidea</taxon>
        <taxon>Ixodidae</taxon>
        <taxon>Rhipicephalinae</taxon>
        <taxon>Rhipicephalus</taxon>
        <taxon>Boophilus</taxon>
    </lineage>
</organism>
<gene>
    <name evidence="2" type="ORF">HPB51_004946</name>
</gene>
<reference evidence="2" key="2">
    <citation type="submission" date="2021-09" db="EMBL/GenBank/DDBJ databases">
        <authorList>
            <person name="Jia N."/>
            <person name="Wang J."/>
            <person name="Shi W."/>
            <person name="Du L."/>
            <person name="Sun Y."/>
            <person name="Zhan W."/>
            <person name="Jiang J."/>
            <person name="Wang Q."/>
            <person name="Zhang B."/>
            <person name="Ji P."/>
            <person name="Sakyi L.B."/>
            <person name="Cui X."/>
            <person name="Yuan T."/>
            <person name="Jiang B."/>
            <person name="Yang W."/>
            <person name="Lam T.T.-Y."/>
            <person name="Chang Q."/>
            <person name="Ding S."/>
            <person name="Wang X."/>
            <person name="Zhu J."/>
            <person name="Ruan X."/>
            <person name="Zhao L."/>
            <person name="Wei J."/>
            <person name="Que T."/>
            <person name="Du C."/>
            <person name="Cheng J."/>
            <person name="Dai P."/>
            <person name="Han X."/>
            <person name="Huang E."/>
            <person name="Gao Y."/>
            <person name="Liu J."/>
            <person name="Shao H."/>
            <person name="Ye R."/>
            <person name="Li L."/>
            <person name="Wei W."/>
            <person name="Wang X."/>
            <person name="Wang C."/>
            <person name="Huo Q."/>
            <person name="Li W."/>
            <person name="Guo W."/>
            <person name="Chen H."/>
            <person name="Chen S."/>
            <person name="Zhou L."/>
            <person name="Zhou L."/>
            <person name="Ni X."/>
            <person name="Tian J."/>
            <person name="Zhou Y."/>
            <person name="Sheng Y."/>
            <person name="Liu T."/>
            <person name="Pan Y."/>
            <person name="Xia L."/>
            <person name="Li J."/>
            <person name="Zhao F."/>
            <person name="Cao W."/>
        </authorList>
    </citation>
    <scope>NUCLEOTIDE SEQUENCE</scope>
    <source>
        <strain evidence="2">Rmic-2018</strain>
        <tissue evidence="2">Larvae</tissue>
    </source>
</reference>
<dbReference type="Gene3D" id="3.40.390.10">
    <property type="entry name" value="Collagenase (Catalytic Domain)"/>
    <property type="match status" value="1"/>
</dbReference>
<accession>A0A9J6EXX5</accession>
<dbReference type="InterPro" id="IPR024079">
    <property type="entry name" value="MetalloPept_cat_dom_sf"/>
</dbReference>
<dbReference type="AlphaFoldDB" id="A0A9J6EXX5"/>
<sequence>MDYVMMTLQRSTRSRLSLRGQEETLSDELDSENLADLVGTKMAYDAFEHTVSEYRDENLAGLNMSVQQLFFVNHCAKECSEDNSAVPPYASPRARCIVPLMNMREFSSAFGCAARTPMNPHEKCTFW</sequence>
<keyword evidence="3" id="KW-1185">Reference proteome</keyword>
<dbReference type="PANTHER" id="PTHR11733:SF241">
    <property type="entry name" value="GH26575P-RELATED"/>
    <property type="match status" value="1"/>
</dbReference>
<dbReference type="GO" id="GO:0016485">
    <property type="term" value="P:protein processing"/>
    <property type="evidence" value="ECO:0007669"/>
    <property type="project" value="TreeGrafter"/>
</dbReference>
<proteinExistence type="predicted"/>
<evidence type="ECO:0000313" key="2">
    <source>
        <dbReference type="EMBL" id="KAH8039021.1"/>
    </source>
</evidence>
<dbReference type="PANTHER" id="PTHR11733">
    <property type="entry name" value="ZINC METALLOPROTEASE FAMILY M13 NEPRILYSIN-RELATED"/>
    <property type="match status" value="1"/>
</dbReference>
<protein>
    <recommendedName>
        <fullName evidence="1">Peptidase M13 C-terminal domain-containing protein</fullName>
    </recommendedName>
</protein>
<dbReference type="SUPFAM" id="SSF55486">
    <property type="entry name" value="Metalloproteases ('zincins'), catalytic domain"/>
    <property type="match status" value="1"/>
</dbReference>
<dbReference type="PROSITE" id="PS51885">
    <property type="entry name" value="NEPRILYSIN"/>
    <property type="match status" value="1"/>
</dbReference>
<dbReference type="Pfam" id="PF01431">
    <property type="entry name" value="Peptidase_M13"/>
    <property type="match status" value="1"/>
</dbReference>
<dbReference type="GO" id="GO:0005886">
    <property type="term" value="C:plasma membrane"/>
    <property type="evidence" value="ECO:0007669"/>
    <property type="project" value="TreeGrafter"/>
</dbReference>
<feature type="domain" description="Peptidase M13 C-terminal" evidence="1">
    <location>
        <begin position="31"/>
        <end position="125"/>
    </location>
</feature>
<reference evidence="2" key="1">
    <citation type="journal article" date="2020" name="Cell">
        <title>Large-Scale Comparative Analyses of Tick Genomes Elucidate Their Genetic Diversity and Vector Capacities.</title>
        <authorList>
            <consortium name="Tick Genome and Microbiome Consortium (TIGMIC)"/>
            <person name="Jia N."/>
            <person name="Wang J."/>
            <person name="Shi W."/>
            <person name="Du L."/>
            <person name="Sun Y."/>
            <person name="Zhan W."/>
            <person name="Jiang J.F."/>
            <person name="Wang Q."/>
            <person name="Zhang B."/>
            <person name="Ji P."/>
            <person name="Bell-Sakyi L."/>
            <person name="Cui X.M."/>
            <person name="Yuan T.T."/>
            <person name="Jiang B.G."/>
            <person name="Yang W.F."/>
            <person name="Lam T.T."/>
            <person name="Chang Q.C."/>
            <person name="Ding S.J."/>
            <person name="Wang X.J."/>
            <person name="Zhu J.G."/>
            <person name="Ruan X.D."/>
            <person name="Zhao L."/>
            <person name="Wei J.T."/>
            <person name="Ye R.Z."/>
            <person name="Que T.C."/>
            <person name="Du C.H."/>
            <person name="Zhou Y.H."/>
            <person name="Cheng J.X."/>
            <person name="Dai P.F."/>
            <person name="Guo W.B."/>
            <person name="Han X.H."/>
            <person name="Huang E.J."/>
            <person name="Li L.F."/>
            <person name="Wei W."/>
            <person name="Gao Y.C."/>
            <person name="Liu J.Z."/>
            <person name="Shao H.Z."/>
            <person name="Wang X."/>
            <person name="Wang C.C."/>
            <person name="Yang T.C."/>
            <person name="Huo Q.B."/>
            <person name="Li W."/>
            <person name="Chen H.Y."/>
            <person name="Chen S.E."/>
            <person name="Zhou L.G."/>
            <person name="Ni X.B."/>
            <person name="Tian J.H."/>
            <person name="Sheng Y."/>
            <person name="Liu T."/>
            <person name="Pan Y.S."/>
            <person name="Xia L.Y."/>
            <person name="Li J."/>
            <person name="Zhao F."/>
            <person name="Cao W.C."/>
        </authorList>
    </citation>
    <scope>NUCLEOTIDE SEQUENCE</scope>
    <source>
        <strain evidence="2">Rmic-2018</strain>
    </source>
</reference>